<evidence type="ECO:0000256" key="4">
    <source>
        <dbReference type="ARBA" id="ARBA00022692"/>
    </source>
</evidence>
<dbReference type="PANTHER" id="PTHR43337">
    <property type="entry name" value="XANTHINE/URACIL PERMEASE C887.17-RELATED"/>
    <property type="match status" value="1"/>
</dbReference>
<dbReference type="GeneID" id="86063767"/>
<dbReference type="GO" id="GO:0005886">
    <property type="term" value="C:plasma membrane"/>
    <property type="evidence" value="ECO:0007669"/>
    <property type="project" value="TreeGrafter"/>
</dbReference>
<dbReference type="InterPro" id="IPR006043">
    <property type="entry name" value="NCS2"/>
</dbReference>
<evidence type="ECO:0000256" key="1">
    <source>
        <dbReference type="ARBA" id="ARBA00004127"/>
    </source>
</evidence>
<dbReference type="EMBL" id="QJKD01000014">
    <property type="protein sequence ID" value="PXX49280.1"/>
    <property type="molecule type" value="Genomic_DNA"/>
</dbReference>
<protein>
    <submittedName>
        <fullName evidence="8">AGZA family xanthine/uracil permease-like MFS transporter</fullName>
    </submittedName>
</protein>
<dbReference type="GO" id="GO:0012505">
    <property type="term" value="C:endomembrane system"/>
    <property type="evidence" value="ECO:0007669"/>
    <property type="project" value="UniProtKB-SubCell"/>
</dbReference>
<comment type="similarity">
    <text evidence="2">Belongs to the nucleobase:cation symporter-2 (NCS2) (TC 2.A.40) family. Azg-like subfamily.</text>
</comment>
<feature type="transmembrane region" description="Helical" evidence="7">
    <location>
        <begin position="175"/>
        <end position="193"/>
    </location>
</feature>
<dbReference type="PANTHER" id="PTHR43337:SF1">
    <property type="entry name" value="XANTHINE_URACIL PERMEASE C887.17-RELATED"/>
    <property type="match status" value="1"/>
</dbReference>
<keyword evidence="3" id="KW-0813">Transport</keyword>
<keyword evidence="6 7" id="KW-0472">Membrane</keyword>
<dbReference type="Pfam" id="PF00860">
    <property type="entry name" value="Xan_ur_permease"/>
    <property type="match status" value="1"/>
</dbReference>
<dbReference type="AlphaFoldDB" id="A0A2V3Y0L0"/>
<feature type="transmembrane region" description="Helical" evidence="7">
    <location>
        <begin position="289"/>
        <end position="311"/>
    </location>
</feature>
<keyword evidence="4 7" id="KW-0812">Transmembrane</keyword>
<organism evidence="8 9">
    <name type="scientific">Hungatella effluvii</name>
    <dbReference type="NCBI Taxonomy" id="1096246"/>
    <lineage>
        <taxon>Bacteria</taxon>
        <taxon>Bacillati</taxon>
        <taxon>Bacillota</taxon>
        <taxon>Clostridia</taxon>
        <taxon>Lachnospirales</taxon>
        <taxon>Lachnospiraceae</taxon>
        <taxon>Hungatella</taxon>
    </lineage>
</organism>
<feature type="transmembrane region" description="Helical" evidence="7">
    <location>
        <begin position="418"/>
        <end position="435"/>
    </location>
</feature>
<reference evidence="8 9" key="1">
    <citation type="submission" date="2018-05" db="EMBL/GenBank/DDBJ databases">
        <title>Genomic Encyclopedia of Type Strains, Phase IV (KMG-IV): sequencing the most valuable type-strain genomes for metagenomic binning, comparative biology and taxonomic classification.</title>
        <authorList>
            <person name="Goeker M."/>
        </authorList>
    </citation>
    <scope>NUCLEOTIDE SEQUENCE [LARGE SCALE GENOMIC DNA]</scope>
    <source>
        <strain evidence="8 9">DSM 24995</strain>
    </source>
</reference>
<feature type="transmembrane region" description="Helical" evidence="7">
    <location>
        <begin position="390"/>
        <end position="411"/>
    </location>
</feature>
<proteinExistence type="inferred from homology"/>
<gene>
    <name evidence="8" type="ORF">DFR60_11469</name>
</gene>
<keyword evidence="5 7" id="KW-1133">Transmembrane helix</keyword>
<dbReference type="InterPro" id="IPR045018">
    <property type="entry name" value="Azg-like"/>
</dbReference>
<comment type="subcellular location">
    <subcellularLocation>
        <location evidence="1">Endomembrane system</location>
        <topology evidence="1">Multi-pass membrane protein</topology>
    </subcellularLocation>
</comment>
<feature type="transmembrane region" description="Helical" evidence="7">
    <location>
        <begin position="25"/>
        <end position="45"/>
    </location>
</feature>
<evidence type="ECO:0000256" key="6">
    <source>
        <dbReference type="ARBA" id="ARBA00023136"/>
    </source>
</evidence>
<name>A0A2V3Y0L0_9FIRM</name>
<dbReference type="RefSeq" id="WP_110324935.1">
    <property type="nucleotide sequence ID" value="NZ_QJKD01000014.1"/>
</dbReference>
<comment type="caution">
    <text evidence="8">The sequence shown here is derived from an EMBL/GenBank/DDBJ whole genome shotgun (WGS) entry which is preliminary data.</text>
</comment>
<feature type="transmembrane region" description="Helical" evidence="7">
    <location>
        <begin position="101"/>
        <end position="125"/>
    </location>
</feature>
<sequence length="437" mass="45858">MNQLNEALDSFFHLKERGTTVRTELVAGATSFMTLAFLIAVHPSIMASCGMDKGAMATVTIVSAMIFTLICGLYCNIPFVLATAMGSNALIAYSIVGAGIATWQVALGMNFISGVIFVIISVCNIREMVVKVIPKGLKITMGAAVGMFITATGMSNVKLIRINDSGFLKLGDLHSPEIILAGITLLLILAFTSRKMKSGLLLAMVIGTVIGIPMGLTTVPSHLISMPPSMAPVAFKLDILGALKLVYVPFILAFFMGDFFSTVGNLFGIGSKANLLDEEGNFPDIKKPFIVDAVGTCVGTVMGTNTVTIYAQSAAGVEAGGRTGLTAVGCAICLGLALFFTPVALMVPNSVSSAALITIGLGMLTCMEKLDYSDFTEYMPAFASVMGTAYTYNIATGLTLGIITCVITKLAAGKAKELHPAIYIIAVPLLYYLVALA</sequence>
<evidence type="ECO:0000256" key="3">
    <source>
        <dbReference type="ARBA" id="ARBA00022448"/>
    </source>
</evidence>
<feature type="transmembrane region" description="Helical" evidence="7">
    <location>
        <begin position="323"/>
        <end position="347"/>
    </location>
</feature>
<evidence type="ECO:0000256" key="2">
    <source>
        <dbReference type="ARBA" id="ARBA00005697"/>
    </source>
</evidence>
<dbReference type="Proteomes" id="UP000248057">
    <property type="component" value="Unassembled WGS sequence"/>
</dbReference>
<keyword evidence="9" id="KW-1185">Reference proteome</keyword>
<evidence type="ECO:0000256" key="5">
    <source>
        <dbReference type="ARBA" id="ARBA00022989"/>
    </source>
</evidence>
<feature type="transmembrane region" description="Helical" evidence="7">
    <location>
        <begin position="137"/>
        <end position="155"/>
    </location>
</feature>
<feature type="transmembrane region" description="Helical" evidence="7">
    <location>
        <begin position="245"/>
        <end position="268"/>
    </location>
</feature>
<dbReference type="GO" id="GO:0005345">
    <property type="term" value="F:purine nucleobase transmembrane transporter activity"/>
    <property type="evidence" value="ECO:0007669"/>
    <property type="project" value="TreeGrafter"/>
</dbReference>
<accession>A0A2V3Y0L0</accession>
<evidence type="ECO:0000313" key="8">
    <source>
        <dbReference type="EMBL" id="PXX49280.1"/>
    </source>
</evidence>
<evidence type="ECO:0000313" key="9">
    <source>
        <dbReference type="Proteomes" id="UP000248057"/>
    </source>
</evidence>
<feature type="transmembrane region" description="Helical" evidence="7">
    <location>
        <begin position="200"/>
        <end position="225"/>
    </location>
</feature>
<feature type="transmembrane region" description="Helical" evidence="7">
    <location>
        <begin position="57"/>
        <end position="81"/>
    </location>
</feature>
<evidence type="ECO:0000256" key="7">
    <source>
        <dbReference type="SAM" id="Phobius"/>
    </source>
</evidence>